<proteinExistence type="predicted"/>
<evidence type="ECO:0000313" key="3">
    <source>
        <dbReference type="EMBL" id="MBA0805319.1"/>
    </source>
</evidence>
<dbReference type="GO" id="GO:0005525">
    <property type="term" value="F:GTP binding"/>
    <property type="evidence" value="ECO:0007669"/>
    <property type="project" value="UniProtKB-KW"/>
</dbReference>
<protein>
    <submittedName>
        <fullName evidence="3">Uncharacterized protein</fullName>
    </submittedName>
</protein>
<name>A0A7J9H675_9ROSI</name>
<dbReference type="EMBL" id="JABFAD010000008">
    <property type="protein sequence ID" value="MBA0805319.1"/>
    <property type="molecule type" value="Genomic_DNA"/>
</dbReference>
<dbReference type="SUPFAM" id="SSF52540">
    <property type="entry name" value="P-loop containing nucleoside triphosphate hydrolases"/>
    <property type="match status" value="1"/>
</dbReference>
<dbReference type="GO" id="GO:0003924">
    <property type="term" value="F:GTPase activity"/>
    <property type="evidence" value="ECO:0007669"/>
    <property type="project" value="InterPro"/>
</dbReference>
<dbReference type="Pfam" id="PF00025">
    <property type="entry name" value="Arf"/>
    <property type="match status" value="1"/>
</dbReference>
<reference evidence="3 4" key="1">
    <citation type="journal article" date="2019" name="Genome Biol. Evol.">
        <title>Insights into the evolution of the New World diploid cottons (Gossypium, subgenus Houzingenia) based on genome sequencing.</title>
        <authorList>
            <person name="Grover C.E."/>
            <person name="Arick M.A. 2nd"/>
            <person name="Thrash A."/>
            <person name="Conover J.L."/>
            <person name="Sanders W.S."/>
            <person name="Peterson D.G."/>
            <person name="Frelichowski J.E."/>
            <person name="Scheffler J.A."/>
            <person name="Scheffler B.E."/>
            <person name="Wendel J.F."/>
        </authorList>
    </citation>
    <scope>NUCLEOTIDE SEQUENCE [LARGE SCALE GENOMIC DNA]</scope>
    <source>
        <strain evidence="3">0</strain>
        <tissue evidence="3">Leaf</tissue>
    </source>
</reference>
<dbReference type="InterPro" id="IPR006689">
    <property type="entry name" value="Small_GTPase_ARF/SAR"/>
</dbReference>
<dbReference type="OrthoDB" id="941837at2759"/>
<sequence>MLLVKPPFFTSSSWERLSPQFQPLTVEYKNISFTVWDVGGQDKVTSFSFYSNISPLTVKIKDCMKGKSGFVHCGGITSKTHKDSFLWLIAMIVIVWSKPGMSCTGC</sequence>
<keyword evidence="1" id="KW-0547">Nucleotide-binding</keyword>
<keyword evidence="2" id="KW-0342">GTP-binding</keyword>
<dbReference type="AlphaFoldDB" id="A0A7J9H675"/>
<evidence type="ECO:0000313" key="4">
    <source>
        <dbReference type="Proteomes" id="UP000593560"/>
    </source>
</evidence>
<organism evidence="3 4">
    <name type="scientific">Gossypium harknessii</name>
    <dbReference type="NCBI Taxonomy" id="34285"/>
    <lineage>
        <taxon>Eukaryota</taxon>
        <taxon>Viridiplantae</taxon>
        <taxon>Streptophyta</taxon>
        <taxon>Embryophyta</taxon>
        <taxon>Tracheophyta</taxon>
        <taxon>Spermatophyta</taxon>
        <taxon>Magnoliopsida</taxon>
        <taxon>eudicotyledons</taxon>
        <taxon>Gunneridae</taxon>
        <taxon>Pentapetalae</taxon>
        <taxon>rosids</taxon>
        <taxon>malvids</taxon>
        <taxon>Malvales</taxon>
        <taxon>Malvaceae</taxon>
        <taxon>Malvoideae</taxon>
        <taxon>Gossypium</taxon>
    </lineage>
</organism>
<evidence type="ECO:0000256" key="2">
    <source>
        <dbReference type="ARBA" id="ARBA00023134"/>
    </source>
</evidence>
<dbReference type="InterPro" id="IPR027417">
    <property type="entry name" value="P-loop_NTPase"/>
</dbReference>
<dbReference type="Proteomes" id="UP000593560">
    <property type="component" value="Unassembled WGS sequence"/>
</dbReference>
<keyword evidence="4" id="KW-1185">Reference proteome</keyword>
<comment type="caution">
    <text evidence="3">The sequence shown here is derived from an EMBL/GenBank/DDBJ whole genome shotgun (WGS) entry which is preliminary data.</text>
</comment>
<gene>
    <name evidence="3" type="ORF">Gohar_004842</name>
</gene>
<accession>A0A7J9H675</accession>
<evidence type="ECO:0000256" key="1">
    <source>
        <dbReference type="ARBA" id="ARBA00022741"/>
    </source>
</evidence>